<organism evidence="1 2">
    <name type="scientific">Mizuhopecten yessoensis</name>
    <name type="common">Japanese scallop</name>
    <name type="synonym">Patinopecten yessoensis</name>
    <dbReference type="NCBI Taxonomy" id="6573"/>
    <lineage>
        <taxon>Eukaryota</taxon>
        <taxon>Metazoa</taxon>
        <taxon>Spiralia</taxon>
        <taxon>Lophotrochozoa</taxon>
        <taxon>Mollusca</taxon>
        <taxon>Bivalvia</taxon>
        <taxon>Autobranchia</taxon>
        <taxon>Pteriomorphia</taxon>
        <taxon>Pectinida</taxon>
        <taxon>Pectinoidea</taxon>
        <taxon>Pectinidae</taxon>
        <taxon>Mizuhopecten</taxon>
    </lineage>
</organism>
<dbReference type="Proteomes" id="UP000242188">
    <property type="component" value="Unassembled WGS sequence"/>
</dbReference>
<gene>
    <name evidence="1" type="ORF">KP79_PYT04229</name>
</gene>
<keyword evidence="2" id="KW-1185">Reference proteome</keyword>
<dbReference type="EMBL" id="NEDP02005024">
    <property type="protein sequence ID" value="OWF43698.1"/>
    <property type="molecule type" value="Genomic_DNA"/>
</dbReference>
<accession>A0A210Q4M6</accession>
<sequence>MERAQLSSFFLAHNVMEKELEEDRQRLLKELRSIIKRLKRMTLSTQELLQTLTKVTDRANDERLIAGLTASLQNMVLTYRSCNYRLEDLDRIKVFVSAYLTGKVCICGTGRQLRIMYNEDVTPIAET</sequence>
<proteinExistence type="predicted"/>
<name>A0A210Q4M6_MIZYE</name>
<evidence type="ECO:0000313" key="2">
    <source>
        <dbReference type="Proteomes" id="UP000242188"/>
    </source>
</evidence>
<evidence type="ECO:0000313" key="1">
    <source>
        <dbReference type="EMBL" id="OWF43698.1"/>
    </source>
</evidence>
<protein>
    <submittedName>
        <fullName evidence="1">Uncharacterized protein</fullName>
    </submittedName>
</protein>
<comment type="caution">
    <text evidence="1">The sequence shown here is derived from an EMBL/GenBank/DDBJ whole genome shotgun (WGS) entry which is preliminary data.</text>
</comment>
<dbReference type="AlphaFoldDB" id="A0A210Q4M6"/>
<reference evidence="1 2" key="1">
    <citation type="journal article" date="2017" name="Nat. Ecol. Evol.">
        <title>Scallop genome provides insights into evolution of bilaterian karyotype and development.</title>
        <authorList>
            <person name="Wang S."/>
            <person name="Zhang J."/>
            <person name="Jiao W."/>
            <person name="Li J."/>
            <person name="Xun X."/>
            <person name="Sun Y."/>
            <person name="Guo X."/>
            <person name="Huan P."/>
            <person name="Dong B."/>
            <person name="Zhang L."/>
            <person name="Hu X."/>
            <person name="Sun X."/>
            <person name="Wang J."/>
            <person name="Zhao C."/>
            <person name="Wang Y."/>
            <person name="Wang D."/>
            <person name="Huang X."/>
            <person name="Wang R."/>
            <person name="Lv J."/>
            <person name="Li Y."/>
            <person name="Zhang Z."/>
            <person name="Liu B."/>
            <person name="Lu W."/>
            <person name="Hui Y."/>
            <person name="Liang J."/>
            <person name="Zhou Z."/>
            <person name="Hou R."/>
            <person name="Li X."/>
            <person name="Liu Y."/>
            <person name="Li H."/>
            <person name="Ning X."/>
            <person name="Lin Y."/>
            <person name="Zhao L."/>
            <person name="Xing Q."/>
            <person name="Dou J."/>
            <person name="Li Y."/>
            <person name="Mao J."/>
            <person name="Guo H."/>
            <person name="Dou H."/>
            <person name="Li T."/>
            <person name="Mu C."/>
            <person name="Jiang W."/>
            <person name="Fu Q."/>
            <person name="Fu X."/>
            <person name="Miao Y."/>
            <person name="Liu J."/>
            <person name="Yu Q."/>
            <person name="Li R."/>
            <person name="Liao H."/>
            <person name="Li X."/>
            <person name="Kong Y."/>
            <person name="Jiang Z."/>
            <person name="Chourrout D."/>
            <person name="Li R."/>
            <person name="Bao Z."/>
        </authorList>
    </citation>
    <scope>NUCLEOTIDE SEQUENCE [LARGE SCALE GENOMIC DNA]</scope>
    <source>
        <strain evidence="1 2">PY_sf001</strain>
    </source>
</reference>